<dbReference type="InterPro" id="IPR036282">
    <property type="entry name" value="Glutathione-S-Trfase_C_sf"/>
</dbReference>
<gene>
    <name evidence="3" type="ORF">K504DRAFT_115038</name>
</gene>
<dbReference type="SFLD" id="SFLDS00019">
    <property type="entry name" value="Glutathione_Transferase_(cytos"/>
    <property type="match status" value="1"/>
</dbReference>
<dbReference type="PANTHER" id="PTHR43968:SF8">
    <property type="entry name" value="S-TRANSFERASE, PUTATIVE (AFU_ORTHOLOGUE AFUA_2G00590)-RELATED"/>
    <property type="match status" value="1"/>
</dbReference>
<dbReference type="Gene3D" id="1.20.1050.10">
    <property type="match status" value="1"/>
</dbReference>
<reference evidence="3" key="1">
    <citation type="journal article" date="2020" name="Stud. Mycol.">
        <title>101 Dothideomycetes genomes: a test case for predicting lifestyles and emergence of pathogens.</title>
        <authorList>
            <person name="Haridas S."/>
            <person name="Albert R."/>
            <person name="Binder M."/>
            <person name="Bloem J."/>
            <person name="Labutti K."/>
            <person name="Salamov A."/>
            <person name="Andreopoulos B."/>
            <person name="Baker S."/>
            <person name="Barry K."/>
            <person name="Bills G."/>
            <person name="Bluhm B."/>
            <person name="Cannon C."/>
            <person name="Castanera R."/>
            <person name="Culley D."/>
            <person name="Daum C."/>
            <person name="Ezra D."/>
            <person name="Gonzalez J."/>
            <person name="Henrissat B."/>
            <person name="Kuo A."/>
            <person name="Liang C."/>
            <person name="Lipzen A."/>
            <person name="Lutzoni F."/>
            <person name="Magnuson J."/>
            <person name="Mondo S."/>
            <person name="Nolan M."/>
            <person name="Ohm R."/>
            <person name="Pangilinan J."/>
            <person name="Park H.-J."/>
            <person name="Ramirez L."/>
            <person name="Alfaro M."/>
            <person name="Sun H."/>
            <person name="Tritt A."/>
            <person name="Yoshinaga Y."/>
            <person name="Zwiers L.-H."/>
            <person name="Turgeon B."/>
            <person name="Goodwin S."/>
            <person name="Spatafora J."/>
            <person name="Crous P."/>
            <person name="Grigoriev I."/>
        </authorList>
    </citation>
    <scope>NUCLEOTIDE SEQUENCE</scope>
    <source>
        <strain evidence="3">CBS 279.74</strain>
    </source>
</reference>
<dbReference type="SFLD" id="SFLDG00358">
    <property type="entry name" value="Main_(cytGST)"/>
    <property type="match status" value="1"/>
</dbReference>
<dbReference type="InterPro" id="IPR036249">
    <property type="entry name" value="Thioredoxin-like_sf"/>
</dbReference>
<dbReference type="SUPFAM" id="SSF52833">
    <property type="entry name" value="Thioredoxin-like"/>
    <property type="match status" value="1"/>
</dbReference>
<sequence>MADTHSNTPKITLYTNHHCPWAHRAHIVIKELGLPYEEVIIDLDTPREPWYLEVNPRGLVPSIKFSDGTHKDEIITESAVVSQFLADAYPSHLVPPSNTVAGALTRARINFFVDTWFSKVVSYWYKLLVQDSDEEKEKLSKEFITLVGKEIEPLLKDATPFFGGSEKITLAEALTAPFILRIYKFSNHGFLPKSLLSGFGALPNFSKWAAEVIKHNSVTYIWDEKTIIAATAKRIEKLKADAKAKA</sequence>
<dbReference type="SUPFAM" id="SSF47616">
    <property type="entry name" value="GST C-terminal domain-like"/>
    <property type="match status" value="1"/>
</dbReference>
<evidence type="ECO:0000313" key="3">
    <source>
        <dbReference type="EMBL" id="KAF2704403.1"/>
    </source>
</evidence>
<evidence type="ECO:0000259" key="2">
    <source>
        <dbReference type="PROSITE" id="PS50405"/>
    </source>
</evidence>
<dbReference type="InterPro" id="IPR050983">
    <property type="entry name" value="GST_Omega/HSP26"/>
</dbReference>
<organism evidence="3 4">
    <name type="scientific">Pleomassaria siparia CBS 279.74</name>
    <dbReference type="NCBI Taxonomy" id="1314801"/>
    <lineage>
        <taxon>Eukaryota</taxon>
        <taxon>Fungi</taxon>
        <taxon>Dikarya</taxon>
        <taxon>Ascomycota</taxon>
        <taxon>Pezizomycotina</taxon>
        <taxon>Dothideomycetes</taxon>
        <taxon>Pleosporomycetidae</taxon>
        <taxon>Pleosporales</taxon>
        <taxon>Pleomassariaceae</taxon>
        <taxon>Pleomassaria</taxon>
    </lineage>
</organism>
<keyword evidence="4" id="KW-1185">Reference proteome</keyword>
<feature type="domain" description="GST C-terminal" evidence="2">
    <location>
        <begin position="98"/>
        <end position="235"/>
    </location>
</feature>
<dbReference type="Pfam" id="PF13409">
    <property type="entry name" value="GST_N_2"/>
    <property type="match status" value="1"/>
</dbReference>
<evidence type="ECO:0000259" key="1">
    <source>
        <dbReference type="PROSITE" id="PS50404"/>
    </source>
</evidence>
<dbReference type="PANTHER" id="PTHR43968">
    <property type="match status" value="1"/>
</dbReference>
<protein>
    <submittedName>
        <fullName evidence="3">Thioredoxin-like protein</fullName>
    </submittedName>
</protein>
<evidence type="ECO:0000313" key="4">
    <source>
        <dbReference type="Proteomes" id="UP000799428"/>
    </source>
</evidence>
<dbReference type="Proteomes" id="UP000799428">
    <property type="component" value="Unassembled WGS sequence"/>
</dbReference>
<dbReference type="AlphaFoldDB" id="A0A6G1JVP5"/>
<dbReference type="Gene3D" id="3.40.30.10">
    <property type="entry name" value="Glutaredoxin"/>
    <property type="match status" value="1"/>
</dbReference>
<dbReference type="GO" id="GO:0005737">
    <property type="term" value="C:cytoplasm"/>
    <property type="evidence" value="ECO:0007669"/>
    <property type="project" value="TreeGrafter"/>
</dbReference>
<name>A0A6G1JVP5_9PLEO</name>
<proteinExistence type="predicted"/>
<dbReference type="PROSITE" id="PS50405">
    <property type="entry name" value="GST_CTER"/>
    <property type="match status" value="1"/>
</dbReference>
<feature type="domain" description="GST N-terminal" evidence="1">
    <location>
        <begin position="9"/>
        <end position="93"/>
    </location>
</feature>
<dbReference type="OrthoDB" id="202840at2759"/>
<accession>A0A6G1JVP5</accession>
<dbReference type="PROSITE" id="PS50404">
    <property type="entry name" value="GST_NTER"/>
    <property type="match status" value="1"/>
</dbReference>
<dbReference type="InterPro" id="IPR004045">
    <property type="entry name" value="Glutathione_S-Trfase_N"/>
</dbReference>
<dbReference type="EMBL" id="MU005782">
    <property type="protein sequence ID" value="KAF2704403.1"/>
    <property type="molecule type" value="Genomic_DNA"/>
</dbReference>
<dbReference type="InterPro" id="IPR040079">
    <property type="entry name" value="Glutathione_S-Trfase"/>
</dbReference>
<dbReference type="CDD" id="cd00570">
    <property type="entry name" value="GST_N_family"/>
    <property type="match status" value="1"/>
</dbReference>
<dbReference type="InterPro" id="IPR010987">
    <property type="entry name" value="Glutathione-S-Trfase_C-like"/>
</dbReference>